<dbReference type="SUPFAM" id="SSF56112">
    <property type="entry name" value="Protein kinase-like (PK-like)"/>
    <property type="match status" value="1"/>
</dbReference>
<gene>
    <name evidence="4" type="ORF">PGLA1383_LOCUS21148</name>
</gene>
<dbReference type="EMBL" id="CAJNNV010014807">
    <property type="protein sequence ID" value="CAE8602916.1"/>
    <property type="molecule type" value="Genomic_DNA"/>
</dbReference>
<comment type="similarity">
    <text evidence="1">Belongs to the protein kinase superfamily. ADCK protein kinase family.</text>
</comment>
<dbReference type="OMA" id="AKRTHFT"/>
<accession>A0A813ELJ0</accession>
<dbReference type="OrthoDB" id="427480at2759"/>
<evidence type="ECO:0000259" key="3">
    <source>
        <dbReference type="Pfam" id="PF03109"/>
    </source>
</evidence>
<feature type="region of interest" description="Disordered" evidence="2">
    <location>
        <begin position="1"/>
        <end position="25"/>
    </location>
</feature>
<dbReference type="PANTHER" id="PTHR10566:SF113">
    <property type="entry name" value="PROTEIN ACTIVITY OF BC1 COMPLEX KINASE 7, CHLOROPLASTIC"/>
    <property type="match status" value="1"/>
</dbReference>
<evidence type="ECO:0000256" key="2">
    <source>
        <dbReference type="SAM" id="MobiDB-lite"/>
    </source>
</evidence>
<dbReference type="InterPro" id="IPR050154">
    <property type="entry name" value="UbiB_kinase"/>
</dbReference>
<evidence type="ECO:0000313" key="4">
    <source>
        <dbReference type="EMBL" id="CAE8602916.1"/>
    </source>
</evidence>
<feature type="compositionally biased region" description="Low complexity" evidence="2">
    <location>
        <begin position="1"/>
        <end position="12"/>
    </location>
</feature>
<feature type="domain" description="ABC1 atypical kinase-like" evidence="3">
    <location>
        <begin position="364"/>
        <end position="605"/>
    </location>
</feature>
<sequence length="1115" mass="122132">MSSPSVSSSQWSAGPTFALSGQRPSLTSVPACARRQLSHDDSRLDRLESRSGTLLAVAGLAGFVQLHQLAKRTHFTRWRSGGRGSPKGVRTALRAMQPAAQRLVEQLTGASRNTAQMATEASRSTAQIAFEASRSTAQMATEASAGAAAKLQVLIPTPPPPSLEETARAFAAQVQASLSELQMPKELHLPEVQVPKELQDAIQKLLSSIPIAAPSFPTDMQADLTKVLSEAVAYFQTPEAMVLAAPVGIGSLLVVLLSLRRGRQAWAEELPMVYDGPWIEAYWQRRPLRLLLRFIDVSLRAGSFSVAMEVDKWTNKTEEMTPQRAREAKELITDLGPAFVKLVQVWASRPDILPEAYQKEFEQLLERVRPFGKEEALQSLSRNFGGEDKVRSMFDDMAAFDKPVASASIGQVYKASIKGREVAVKVQRPDVREQVTLDLYVIRRLAAAGQYLPIERYASQFKGLFELIDRAAPPFIEELDYELEANNQRRFGDLMSNCDLVADTVVVPEVVLARREVLVQEWLAGVKLTEPGAAKDQAERVVKVLLNSYMVQLMETGFLHGDPHPGNFVLMPSGKIGILDYGLMTTISENKRVALIEYIMHVQAKMFDECLTDLVNLDFLPAGIASDKQAKEIIVPRLANTLTILFEQSDLRVQREKFIKSREELQSTGKLEKLQEELTAIAQKYGSFRLPGYATLIIRCLATLEGVGMKATSKFSLASETFPYIARRLLTDDSLRIREALRAYLYKGRSRISAKRVDDLASGFKSFTNLMKGSRSSAADSGAPRQWETSALDLEIVATRPVGENSQGAAPQLDQASQDIAKVIFSPDGNFLQELLIDEGVAAIDALSRASLVQLARTLGPLSFPIMAPLSLFLGGGAESRLLSREDKEALLLIRRIVQLVQPGPSADSPSEAAAMTSEDVGRTFEDLQKLGPLAAGLLPAITPGAAAFAQRFAQQLASRALSRVASDIERGAGLRLRLFESSGLLAYDSDDDVGQVFRWLHQNVAISQLRIALREGLVVDSAQKRKRDPAEEELPSLDGRNLRLEFVLGAGLDSARDAAQVLGRCCPAYDIVVIGWGTLSSIPRLPDLSAEALLAELSQIARVVMNVVSTTNNH</sequence>
<proteinExistence type="inferred from homology"/>
<name>A0A813ELJ0_POLGL</name>
<dbReference type="InterPro" id="IPR011009">
    <property type="entry name" value="Kinase-like_dom_sf"/>
</dbReference>
<dbReference type="AlphaFoldDB" id="A0A813ELJ0"/>
<dbReference type="CDD" id="cd05121">
    <property type="entry name" value="ABC1_ADCK3-like"/>
    <property type="match status" value="1"/>
</dbReference>
<evidence type="ECO:0000256" key="1">
    <source>
        <dbReference type="ARBA" id="ARBA00009670"/>
    </source>
</evidence>
<comment type="caution">
    <text evidence="4">The sequence shown here is derived from an EMBL/GenBank/DDBJ whole genome shotgun (WGS) entry which is preliminary data.</text>
</comment>
<feature type="non-terminal residue" evidence="4">
    <location>
        <position position="1115"/>
    </location>
</feature>
<evidence type="ECO:0000313" key="5">
    <source>
        <dbReference type="Proteomes" id="UP000654075"/>
    </source>
</evidence>
<dbReference type="InterPro" id="IPR004147">
    <property type="entry name" value="ABC1_dom"/>
</dbReference>
<reference evidence="4" key="1">
    <citation type="submission" date="2021-02" db="EMBL/GenBank/DDBJ databases">
        <authorList>
            <person name="Dougan E. K."/>
            <person name="Rhodes N."/>
            <person name="Thang M."/>
            <person name="Chan C."/>
        </authorList>
    </citation>
    <scope>NUCLEOTIDE SEQUENCE</scope>
</reference>
<dbReference type="Pfam" id="PF03109">
    <property type="entry name" value="ABC1"/>
    <property type="match status" value="1"/>
</dbReference>
<dbReference type="PANTHER" id="PTHR10566">
    <property type="entry name" value="CHAPERONE-ACTIVITY OF BC1 COMPLEX CABC1 -RELATED"/>
    <property type="match status" value="1"/>
</dbReference>
<keyword evidence="5" id="KW-1185">Reference proteome</keyword>
<protein>
    <recommendedName>
        <fullName evidence="3">ABC1 atypical kinase-like domain-containing protein</fullName>
    </recommendedName>
</protein>
<organism evidence="4 5">
    <name type="scientific">Polarella glacialis</name>
    <name type="common">Dinoflagellate</name>
    <dbReference type="NCBI Taxonomy" id="89957"/>
    <lineage>
        <taxon>Eukaryota</taxon>
        <taxon>Sar</taxon>
        <taxon>Alveolata</taxon>
        <taxon>Dinophyceae</taxon>
        <taxon>Suessiales</taxon>
        <taxon>Suessiaceae</taxon>
        <taxon>Polarella</taxon>
    </lineage>
</organism>
<dbReference type="Proteomes" id="UP000654075">
    <property type="component" value="Unassembled WGS sequence"/>
</dbReference>